<evidence type="ECO:0000313" key="3">
    <source>
        <dbReference type="Proteomes" id="UP000824120"/>
    </source>
</evidence>
<dbReference type="Proteomes" id="UP000824120">
    <property type="component" value="Chromosome 9"/>
</dbReference>
<dbReference type="AlphaFoldDB" id="A0A9J5XI50"/>
<dbReference type="EMBL" id="JACXVP010000009">
    <property type="protein sequence ID" value="KAG5587279.1"/>
    <property type="molecule type" value="Genomic_DNA"/>
</dbReference>
<accession>A0A9J5XI50</accession>
<organism evidence="2 3">
    <name type="scientific">Solanum commersonii</name>
    <name type="common">Commerson's wild potato</name>
    <name type="synonym">Commerson's nightshade</name>
    <dbReference type="NCBI Taxonomy" id="4109"/>
    <lineage>
        <taxon>Eukaryota</taxon>
        <taxon>Viridiplantae</taxon>
        <taxon>Streptophyta</taxon>
        <taxon>Embryophyta</taxon>
        <taxon>Tracheophyta</taxon>
        <taxon>Spermatophyta</taxon>
        <taxon>Magnoliopsida</taxon>
        <taxon>eudicotyledons</taxon>
        <taxon>Gunneridae</taxon>
        <taxon>Pentapetalae</taxon>
        <taxon>asterids</taxon>
        <taxon>lamiids</taxon>
        <taxon>Solanales</taxon>
        <taxon>Solanaceae</taxon>
        <taxon>Solanoideae</taxon>
        <taxon>Solaneae</taxon>
        <taxon>Solanum</taxon>
    </lineage>
</organism>
<evidence type="ECO:0000256" key="1">
    <source>
        <dbReference type="SAM" id="Phobius"/>
    </source>
</evidence>
<protein>
    <submittedName>
        <fullName evidence="2">Uncharacterized protein</fullName>
    </submittedName>
</protein>
<gene>
    <name evidence="2" type="ORF">H5410_047713</name>
</gene>
<feature type="transmembrane region" description="Helical" evidence="1">
    <location>
        <begin position="161"/>
        <end position="182"/>
    </location>
</feature>
<keyword evidence="3" id="KW-1185">Reference proteome</keyword>
<keyword evidence="1" id="KW-0812">Transmembrane</keyword>
<comment type="caution">
    <text evidence="2">The sequence shown here is derived from an EMBL/GenBank/DDBJ whole genome shotgun (WGS) entry which is preliminary data.</text>
</comment>
<evidence type="ECO:0000313" key="2">
    <source>
        <dbReference type="EMBL" id="KAG5587279.1"/>
    </source>
</evidence>
<name>A0A9J5XI50_SOLCO</name>
<dbReference type="OrthoDB" id="1305687at2759"/>
<keyword evidence="1" id="KW-1133">Transmembrane helix</keyword>
<proteinExistence type="predicted"/>
<keyword evidence="1" id="KW-0472">Membrane</keyword>
<reference evidence="2 3" key="1">
    <citation type="submission" date="2020-09" db="EMBL/GenBank/DDBJ databases">
        <title>De no assembly of potato wild relative species, Solanum commersonii.</title>
        <authorList>
            <person name="Cho K."/>
        </authorList>
    </citation>
    <scope>NUCLEOTIDE SEQUENCE [LARGE SCALE GENOMIC DNA]</scope>
    <source>
        <strain evidence="2">LZ3.2</strain>
        <tissue evidence="2">Leaf</tissue>
    </source>
</reference>
<sequence>MGRERRSREGCKNSKSIASKCHSTREEFGIVTRSLNCVSDGSLSACSDSKCSLLSSYFPEKITLCCKESSTQDFLPCGKWTIQFISGRGLDVCQKLCDYVRHELKSTRKYYRLGGLPLALQIWIFECCSKTIAESPWQKYIEKCLFIHKIRYLYKVNTFDMTLFNSTQVTISILFCLFGFSLRT</sequence>
<dbReference type="PANTHER" id="PTHR48302:SF4">
    <property type="entry name" value="DUF1985 DOMAIN-CONTAINING PROTEIN"/>
    <property type="match status" value="1"/>
</dbReference>
<dbReference type="PANTHER" id="PTHR48302">
    <property type="entry name" value="ULP1 PROTEASE FAMILY, C-TERMINAL CATALYTIC DOMAIN CONTAINING PROTEIN"/>
    <property type="match status" value="1"/>
</dbReference>